<reference evidence="10" key="1">
    <citation type="submission" date="2022-11" db="EMBL/GenBank/DDBJ databases">
        <title>Minimal conservation of predation-associated metabolite biosynthetic gene clusters underscores biosynthetic potential of Myxococcota including descriptions for ten novel species: Archangium lansinium sp. nov., Myxococcus landrumus sp. nov., Nannocystis bai.</title>
        <authorList>
            <person name="Ahearne A."/>
            <person name="Stevens C."/>
            <person name="Phillips K."/>
        </authorList>
    </citation>
    <scope>NUCLEOTIDE SEQUENCE</scope>
    <source>
        <strain evidence="10">Na p29</strain>
    </source>
</reference>
<dbReference type="GO" id="GO:0098797">
    <property type="term" value="C:plasma membrane protein complex"/>
    <property type="evidence" value="ECO:0007669"/>
    <property type="project" value="TreeGrafter"/>
</dbReference>
<keyword evidence="6 8" id="KW-0472">Membrane</keyword>
<feature type="domain" description="ABC3 transporter permease C-terminal" evidence="9">
    <location>
        <begin position="546"/>
        <end position="669"/>
    </location>
</feature>
<feature type="transmembrane region" description="Helical" evidence="8">
    <location>
        <begin position="124"/>
        <end position="147"/>
    </location>
</feature>
<evidence type="ECO:0000313" key="11">
    <source>
        <dbReference type="Proteomes" id="UP001150924"/>
    </source>
</evidence>
<dbReference type="GO" id="GO:0044874">
    <property type="term" value="P:lipoprotein localization to outer membrane"/>
    <property type="evidence" value="ECO:0007669"/>
    <property type="project" value="TreeGrafter"/>
</dbReference>
<proteinExistence type="inferred from homology"/>
<evidence type="ECO:0000256" key="1">
    <source>
        <dbReference type="ARBA" id="ARBA00004651"/>
    </source>
</evidence>
<feature type="transmembrane region" description="Helical" evidence="8">
    <location>
        <begin position="596"/>
        <end position="620"/>
    </location>
</feature>
<dbReference type="InterPro" id="IPR003838">
    <property type="entry name" value="ABC3_permease_C"/>
</dbReference>
<evidence type="ECO:0000259" key="9">
    <source>
        <dbReference type="Pfam" id="PF02687"/>
    </source>
</evidence>
<name>A0A9X3EQI9_9BACT</name>
<accession>A0A9X3EQI9</accession>
<feature type="region of interest" description="Disordered" evidence="7">
    <location>
        <begin position="382"/>
        <end position="405"/>
    </location>
</feature>
<evidence type="ECO:0000313" key="10">
    <source>
        <dbReference type="EMBL" id="MCY1007410.1"/>
    </source>
</evidence>
<keyword evidence="3" id="KW-1003">Cell membrane</keyword>
<dbReference type="PANTHER" id="PTHR30489:SF0">
    <property type="entry name" value="LIPOPROTEIN-RELEASING SYSTEM TRANSMEMBRANE PROTEIN LOLE"/>
    <property type="match status" value="1"/>
</dbReference>
<evidence type="ECO:0000256" key="7">
    <source>
        <dbReference type="SAM" id="MobiDB-lite"/>
    </source>
</evidence>
<evidence type="ECO:0000256" key="6">
    <source>
        <dbReference type="ARBA" id="ARBA00023136"/>
    </source>
</evidence>
<dbReference type="RefSeq" id="WP_267770032.1">
    <property type="nucleotide sequence ID" value="NZ_JAPNKE010000002.1"/>
</dbReference>
<comment type="caution">
    <text evidence="10">The sequence shown here is derived from an EMBL/GenBank/DDBJ whole genome shotgun (WGS) entry which is preliminary data.</text>
</comment>
<dbReference type="PANTHER" id="PTHR30489">
    <property type="entry name" value="LIPOPROTEIN-RELEASING SYSTEM TRANSMEMBRANE PROTEIN LOLE"/>
    <property type="match status" value="1"/>
</dbReference>
<feature type="transmembrane region" description="Helical" evidence="8">
    <location>
        <begin position="96"/>
        <end position="117"/>
    </location>
</feature>
<protein>
    <submittedName>
        <fullName evidence="10">FtsX-like permease family protein</fullName>
    </submittedName>
</protein>
<feature type="transmembrane region" description="Helical" evidence="8">
    <location>
        <begin position="36"/>
        <end position="60"/>
    </location>
</feature>
<feature type="transmembrane region" description="Helical" evidence="8">
    <location>
        <begin position="542"/>
        <end position="568"/>
    </location>
</feature>
<feature type="region of interest" description="Disordered" evidence="7">
    <location>
        <begin position="260"/>
        <end position="304"/>
    </location>
</feature>
<dbReference type="EMBL" id="JAPNKE010000002">
    <property type="protein sequence ID" value="MCY1007410.1"/>
    <property type="molecule type" value="Genomic_DNA"/>
</dbReference>
<feature type="transmembrane region" description="Helical" evidence="8">
    <location>
        <begin position="640"/>
        <end position="660"/>
    </location>
</feature>
<dbReference type="Proteomes" id="UP001150924">
    <property type="component" value="Unassembled WGS sequence"/>
</dbReference>
<dbReference type="AlphaFoldDB" id="A0A9X3EQI9"/>
<sequence length="679" mass="72407">MSRPRPAASSRAEAPPSLHWQIAWRHLRAGDRPPSWAWPAVGLALYLLVVGGGFVLYALYGFSPVEAGLPERVALDSSLVGLGFDPTTDLPPPAQAYFGVLGAITLLLGAGLLLGAVLSLVFTLLATVITVSVMLGCMALVVVLSLMTGLELELRDKILGQRAHIRVASADGRPFADYRDLAKAIADKPGILGASPYLQGEVMVRSGFQRQGGILLGIDPELHRSVSNLPDIMREGDYEFLSHPEKIPESEFGFEITPVEPPPAQADADAPKEGQGATALPHVTGAEGHVPEDKPQLVDDDPDEGWEDPEVEIPALRKKGALPPAKAEKPDVVKPMGVPTSPAAAIPTMPRSPFGVVSVGDEDEGWEDPEVEIGKLRAAGKLAPAQPEAAPEPEPAPEVVTELETPTDKPLVDGLLIGAEKAKELAARTGDQVQLITPIGRMTPAGRIPGVMAVRIAGVFDADHYDYDRWLVYASLPVAQAFLRAGDRVTGLEVKVDDIEQLDVRKQEVQDAVDAAGRDDLLVQDWQELNRSLFSAMALEKIAVFVALLCVILVASFGILGSNLMSVIEKSKEIAILKTMGCTDSLIQRIFISEGLCLGILGGILGIATGIGLCGLLDRFGLPLSGSLQSFEQLPVAIDAFEVVLVGVSSLVIVWLSSLYPARIASRMRPVDALRQAER</sequence>
<comment type="subcellular location">
    <subcellularLocation>
        <location evidence="1">Cell membrane</location>
        <topology evidence="1">Multi-pass membrane protein</topology>
    </subcellularLocation>
</comment>
<dbReference type="Pfam" id="PF02687">
    <property type="entry name" value="FtsX"/>
    <property type="match status" value="1"/>
</dbReference>
<evidence type="ECO:0000256" key="8">
    <source>
        <dbReference type="SAM" id="Phobius"/>
    </source>
</evidence>
<evidence type="ECO:0000256" key="4">
    <source>
        <dbReference type="ARBA" id="ARBA00022692"/>
    </source>
</evidence>
<dbReference type="InterPro" id="IPR051447">
    <property type="entry name" value="Lipoprotein-release_system"/>
</dbReference>
<evidence type="ECO:0000256" key="5">
    <source>
        <dbReference type="ARBA" id="ARBA00022989"/>
    </source>
</evidence>
<evidence type="ECO:0000256" key="3">
    <source>
        <dbReference type="ARBA" id="ARBA00022475"/>
    </source>
</evidence>
<keyword evidence="11" id="KW-1185">Reference proteome</keyword>
<keyword evidence="4 8" id="KW-0812">Transmembrane</keyword>
<organism evidence="10 11">
    <name type="scientific">Nannocystis pusilla</name>
    <dbReference type="NCBI Taxonomy" id="889268"/>
    <lineage>
        <taxon>Bacteria</taxon>
        <taxon>Pseudomonadati</taxon>
        <taxon>Myxococcota</taxon>
        <taxon>Polyangia</taxon>
        <taxon>Nannocystales</taxon>
        <taxon>Nannocystaceae</taxon>
        <taxon>Nannocystis</taxon>
    </lineage>
</organism>
<keyword evidence="5 8" id="KW-1133">Transmembrane helix</keyword>
<gene>
    <name evidence="10" type="ORF">OV079_18010</name>
</gene>
<evidence type="ECO:0000256" key="2">
    <source>
        <dbReference type="ARBA" id="ARBA00005236"/>
    </source>
</evidence>
<comment type="similarity">
    <text evidence="2">Belongs to the ABC-4 integral membrane protein family. LolC/E subfamily.</text>
</comment>